<reference evidence="1" key="1">
    <citation type="journal article" date="2013" name="Genetics">
        <title>The draft genome and transcriptome of Panagrellus redivivus are shaped by the harsh demands of a free-living lifestyle.</title>
        <authorList>
            <person name="Srinivasan J."/>
            <person name="Dillman A.R."/>
            <person name="Macchietto M.G."/>
            <person name="Heikkinen L."/>
            <person name="Lakso M."/>
            <person name="Fracchia K.M."/>
            <person name="Antoshechkin I."/>
            <person name="Mortazavi A."/>
            <person name="Wong G."/>
            <person name="Sternberg P.W."/>
        </authorList>
    </citation>
    <scope>NUCLEOTIDE SEQUENCE [LARGE SCALE GENOMIC DNA]</scope>
    <source>
        <strain evidence="1">MT8872</strain>
    </source>
</reference>
<protein>
    <submittedName>
        <fullName evidence="2">F-box domain-containing protein</fullName>
    </submittedName>
</protein>
<keyword evidence="1" id="KW-1185">Reference proteome</keyword>
<name>A0A7E4W9Q1_PANRE</name>
<accession>A0A7E4W9Q1</accession>
<dbReference type="WBParaSite" id="Pan_g7970.t1">
    <property type="protein sequence ID" value="Pan_g7970.t1"/>
    <property type="gene ID" value="Pan_g7970"/>
</dbReference>
<dbReference type="AlphaFoldDB" id="A0A7E4W9Q1"/>
<sequence>MSFRLSTLPYGLKRRLHELAKPYEVLQLQEASETCAGGFCPRPFRRRFRRDASVTIEFKDGALKARDGNANGADYVVCERQLTLQGLTAEHFASDAICWPKLVLRPRIVTISYCELSPEFMAQMASLIQSTAKEVSFRNCTGTVDFEALFKAFPNVDELKIVGGFAKTWAADIPKHQKCSLKSLELEGDFKDGKKLFEFVDFEQLVSAQEPRLMMTLRPLDGSADAIREMLSQGDCPDLNFDDPEAKSIYVSGSYDHKNHFLYC</sequence>
<evidence type="ECO:0000313" key="1">
    <source>
        <dbReference type="Proteomes" id="UP000492821"/>
    </source>
</evidence>
<reference evidence="2" key="2">
    <citation type="submission" date="2020-10" db="UniProtKB">
        <authorList>
            <consortium name="WormBaseParasite"/>
        </authorList>
    </citation>
    <scope>IDENTIFICATION</scope>
</reference>
<organism evidence="1 2">
    <name type="scientific">Panagrellus redivivus</name>
    <name type="common">Microworm</name>
    <dbReference type="NCBI Taxonomy" id="6233"/>
    <lineage>
        <taxon>Eukaryota</taxon>
        <taxon>Metazoa</taxon>
        <taxon>Ecdysozoa</taxon>
        <taxon>Nematoda</taxon>
        <taxon>Chromadorea</taxon>
        <taxon>Rhabditida</taxon>
        <taxon>Tylenchina</taxon>
        <taxon>Panagrolaimomorpha</taxon>
        <taxon>Panagrolaimoidea</taxon>
        <taxon>Panagrolaimidae</taxon>
        <taxon>Panagrellus</taxon>
    </lineage>
</organism>
<evidence type="ECO:0000313" key="2">
    <source>
        <dbReference type="WBParaSite" id="Pan_g7970.t1"/>
    </source>
</evidence>
<dbReference type="Proteomes" id="UP000492821">
    <property type="component" value="Unassembled WGS sequence"/>
</dbReference>
<proteinExistence type="predicted"/>